<evidence type="ECO:0000256" key="4">
    <source>
        <dbReference type="SAM" id="MobiDB-lite"/>
    </source>
</evidence>
<gene>
    <name evidence="7" type="primary">LOC111351384</name>
</gene>
<feature type="domain" description="Galectin" evidence="5">
    <location>
        <begin position="12"/>
        <end position="138"/>
    </location>
</feature>
<dbReference type="SMART" id="SM00908">
    <property type="entry name" value="Gal-bind_lectin"/>
    <property type="match status" value="1"/>
</dbReference>
<name>A0A9J7E0I4_SPOLT</name>
<sequence>MSSTIKNPGIPSSILIPEGMFPGRIVRVKGSTPLAARRFGIDFQYNNDIAFHFNPRFTNGYIVRNHYISGLWGNEETSGGLPLTRGSSFEIVFVCHYNRFKVMLNGEHFTDFIHRVPYHRITHITVGQDIIIDEIDFEGTPPPTDYLSEKTNDAEEVNGPY</sequence>
<dbReference type="Proteomes" id="UP000301870">
    <property type="component" value="Chromosome 13"/>
</dbReference>
<evidence type="ECO:0000256" key="3">
    <source>
        <dbReference type="RuleBase" id="RU102079"/>
    </source>
</evidence>
<dbReference type="CDD" id="cd00070">
    <property type="entry name" value="GLECT"/>
    <property type="match status" value="1"/>
</dbReference>
<evidence type="ECO:0000256" key="1">
    <source>
        <dbReference type="ARBA" id="ARBA00022734"/>
    </source>
</evidence>
<evidence type="ECO:0000256" key="2">
    <source>
        <dbReference type="ARBA" id="ARBA00022737"/>
    </source>
</evidence>
<dbReference type="Pfam" id="PF00337">
    <property type="entry name" value="Gal-bind_lectin"/>
    <property type="match status" value="1"/>
</dbReference>
<evidence type="ECO:0000313" key="6">
    <source>
        <dbReference type="Proteomes" id="UP000301870"/>
    </source>
</evidence>
<dbReference type="InterPro" id="IPR044156">
    <property type="entry name" value="Galectin-like"/>
</dbReference>
<reference evidence="7" key="1">
    <citation type="submission" date="2025-08" db="UniProtKB">
        <authorList>
            <consortium name="RefSeq"/>
        </authorList>
    </citation>
    <scope>IDENTIFICATION</scope>
    <source>
        <strain evidence="7">Ishihara</strain>
        <tissue evidence="7">Whole body</tissue>
    </source>
</reference>
<organism evidence="6 7">
    <name type="scientific">Spodoptera litura</name>
    <name type="common">Asian cotton leafworm</name>
    <dbReference type="NCBI Taxonomy" id="69820"/>
    <lineage>
        <taxon>Eukaryota</taxon>
        <taxon>Metazoa</taxon>
        <taxon>Ecdysozoa</taxon>
        <taxon>Arthropoda</taxon>
        <taxon>Hexapoda</taxon>
        <taxon>Insecta</taxon>
        <taxon>Pterygota</taxon>
        <taxon>Neoptera</taxon>
        <taxon>Endopterygota</taxon>
        <taxon>Lepidoptera</taxon>
        <taxon>Glossata</taxon>
        <taxon>Ditrysia</taxon>
        <taxon>Noctuoidea</taxon>
        <taxon>Noctuidae</taxon>
        <taxon>Amphipyrinae</taxon>
        <taxon>Spodoptera</taxon>
    </lineage>
</organism>
<dbReference type="Gene3D" id="2.60.120.200">
    <property type="match status" value="1"/>
</dbReference>
<keyword evidence="2" id="KW-0677">Repeat</keyword>
<dbReference type="PROSITE" id="PS51304">
    <property type="entry name" value="GALECTIN"/>
    <property type="match status" value="1"/>
</dbReference>
<dbReference type="InterPro" id="IPR013320">
    <property type="entry name" value="ConA-like_dom_sf"/>
</dbReference>
<dbReference type="FunFam" id="2.60.120.200:FF:000124">
    <property type="entry name" value="Galectin-4"/>
    <property type="match status" value="1"/>
</dbReference>
<dbReference type="AlphaFoldDB" id="A0A9J7E0I4"/>
<dbReference type="RefSeq" id="XP_022819069.1">
    <property type="nucleotide sequence ID" value="XM_022963301.1"/>
</dbReference>
<protein>
    <recommendedName>
        <fullName evidence="3">Galectin</fullName>
    </recommendedName>
</protein>
<dbReference type="SUPFAM" id="SSF49899">
    <property type="entry name" value="Concanavalin A-like lectins/glucanases"/>
    <property type="match status" value="1"/>
</dbReference>
<dbReference type="OrthoDB" id="6251307at2759"/>
<dbReference type="PANTHER" id="PTHR11346">
    <property type="entry name" value="GALECTIN"/>
    <property type="match status" value="1"/>
</dbReference>
<dbReference type="KEGG" id="sliu:111351384"/>
<accession>A0A9J7E0I4</accession>
<dbReference type="SMART" id="SM00276">
    <property type="entry name" value="GLECT"/>
    <property type="match status" value="1"/>
</dbReference>
<dbReference type="GO" id="GO:0030246">
    <property type="term" value="F:carbohydrate binding"/>
    <property type="evidence" value="ECO:0007669"/>
    <property type="project" value="UniProtKB-UniRule"/>
</dbReference>
<evidence type="ECO:0000259" key="5">
    <source>
        <dbReference type="PROSITE" id="PS51304"/>
    </source>
</evidence>
<keyword evidence="6" id="KW-1185">Reference proteome</keyword>
<keyword evidence="1 3" id="KW-0430">Lectin</keyword>
<proteinExistence type="predicted"/>
<dbReference type="GeneID" id="111351384"/>
<dbReference type="InterPro" id="IPR001079">
    <property type="entry name" value="Galectin_CRD"/>
</dbReference>
<dbReference type="PANTHER" id="PTHR11346:SF176">
    <property type="entry name" value="32 KDA BETA-GALACTOSIDE-BINDING LECTIN LEC-3"/>
    <property type="match status" value="1"/>
</dbReference>
<dbReference type="GO" id="GO:0016936">
    <property type="term" value="F:galactoside binding"/>
    <property type="evidence" value="ECO:0007669"/>
    <property type="project" value="TreeGrafter"/>
</dbReference>
<feature type="region of interest" description="Disordered" evidence="4">
    <location>
        <begin position="142"/>
        <end position="161"/>
    </location>
</feature>
<evidence type="ECO:0000313" key="7">
    <source>
        <dbReference type="RefSeq" id="XP_022819069.1"/>
    </source>
</evidence>